<dbReference type="Pfam" id="PF11141">
    <property type="entry name" value="DUF2914"/>
    <property type="match status" value="1"/>
</dbReference>
<dbReference type="Proteomes" id="UP001177212">
    <property type="component" value="Unassembled WGS sequence"/>
</dbReference>
<keyword evidence="1" id="KW-0472">Membrane</keyword>
<gene>
    <name evidence="4" type="ORF">Q8W34_07710</name>
</gene>
<feature type="transmembrane region" description="Helical" evidence="1">
    <location>
        <begin position="169"/>
        <end position="187"/>
    </location>
</feature>
<dbReference type="EMBL" id="JAUYVT010000005">
    <property type="protein sequence ID" value="MDP2564516.1"/>
    <property type="molecule type" value="Genomic_DNA"/>
</dbReference>
<feature type="domain" description="DUF5924" evidence="3">
    <location>
        <begin position="1"/>
        <end position="259"/>
    </location>
</feature>
<feature type="transmembrane region" description="Helical" evidence="1">
    <location>
        <begin position="84"/>
        <end position="106"/>
    </location>
</feature>
<proteinExistence type="predicted"/>
<keyword evidence="5" id="KW-1185">Reference proteome</keyword>
<evidence type="ECO:0000256" key="1">
    <source>
        <dbReference type="SAM" id="Phobius"/>
    </source>
</evidence>
<dbReference type="PIRSF" id="PIRSF029727">
    <property type="entry name" value="UCP029727"/>
    <property type="match status" value="1"/>
</dbReference>
<keyword evidence="1" id="KW-1133">Transmembrane helix</keyword>
<organism evidence="4 5">
    <name type="scientific">Pseudoalteromonas marina</name>
    <dbReference type="NCBI Taxonomy" id="267375"/>
    <lineage>
        <taxon>Bacteria</taxon>
        <taxon>Pseudomonadati</taxon>
        <taxon>Pseudomonadota</taxon>
        <taxon>Gammaproteobacteria</taxon>
        <taxon>Alteromonadales</taxon>
        <taxon>Pseudoalteromonadaceae</taxon>
        <taxon>Pseudoalteromonas</taxon>
    </lineage>
</organism>
<evidence type="ECO:0000259" key="3">
    <source>
        <dbReference type="Pfam" id="PF19346"/>
    </source>
</evidence>
<evidence type="ECO:0000313" key="5">
    <source>
        <dbReference type="Proteomes" id="UP001177212"/>
    </source>
</evidence>
<dbReference type="InterPro" id="IPR016937">
    <property type="entry name" value="UCP029727"/>
</dbReference>
<feature type="domain" description="DUF2914" evidence="2">
    <location>
        <begin position="271"/>
        <end position="335"/>
    </location>
</feature>
<name>A0ABT9FDF9_9GAMM</name>
<dbReference type="InterPro" id="IPR045968">
    <property type="entry name" value="DUF5924"/>
</dbReference>
<feature type="transmembrane region" description="Helical" evidence="1">
    <location>
        <begin position="112"/>
        <end position="131"/>
    </location>
</feature>
<evidence type="ECO:0000313" key="4">
    <source>
        <dbReference type="EMBL" id="MDP2564516.1"/>
    </source>
</evidence>
<dbReference type="InterPro" id="IPR022606">
    <property type="entry name" value="DUF2914"/>
</dbReference>
<comment type="caution">
    <text evidence="4">The sequence shown here is derived from an EMBL/GenBank/DDBJ whole genome shotgun (WGS) entry which is preliminary data.</text>
</comment>
<sequence length="337" mass="37892">MNKIKSLITQFINAMQKRPGLLAVLAFCSGITSYVLVDRKESFAQVVALVLLISWLWLIVDNWLRDKVEERFGVSVSPNVTRFALQMIQQESLFFALPFFLVVTQWDHPQAVFTSLIILCAVASVIDPFYYNKLAKNRTLFTVFHNFALFVVLLVTLPILFSLTTSQSLAAALVIAVVLTLPSLTNLMPNAPWWRLPILAIILFILSVGIWQLKSFVPPAALHLTSITLAHEVNEQSKKPIGNINSLNERSLHAKGLYTWTAVKAPRGLNEKIFHVWTHNKKQVDKIALNISGGRKSGYRAWTHKVNFPQNAAGKWQVKVMTESGQLIGLTKFTVTL</sequence>
<dbReference type="Pfam" id="PF19346">
    <property type="entry name" value="DUF5924"/>
    <property type="match status" value="1"/>
</dbReference>
<protein>
    <submittedName>
        <fullName evidence="4">DUF5924 family protein</fullName>
    </submittedName>
</protein>
<feature type="transmembrane region" description="Helical" evidence="1">
    <location>
        <begin position="143"/>
        <end position="163"/>
    </location>
</feature>
<feature type="transmembrane region" description="Helical" evidence="1">
    <location>
        <begin position="20"/>
        <end position="37"/>
    </location>
</feature>
<evidence type="ECO:0000259" key="2">
    <source>
        <dbReference type="Pfam" id="PF11141"/>
    </source>
</evidence>
<keyword evidence="1" id="KW-0812">Transmembrane</keyword>
<feature type="transmembrane region" description="Helical" evidence="1">
    <location>
        <begin position="43"/>
        <end position="64"/>
    </location>
</feature>
<accession>A0ABT9FDF9</accession>
<reference evidence="4" key="1">
    <citation type="submission" date="2023-07" db="EMBL/GenBank/DDBJ databases">
        <title>Genome content predicts the carbon catabolic preferences of heterotrophic bacteria.</title>
        <authorList>
            <person name="Gralka M."/>
        </authorList>
    </citation>
    <scope>NUCLEOTIDE SEQUENCE</scope>
    <source>
        <strain evidence="4">4G09</strain>
    </source>
</reference>
<dbReference type="RefSeq" id="WP_305471787.1">
    <property type="nucleotide sequence ID" value="NZ_JAUYVT010000005.1"/>
</dbReference>
<feature type="transmembrane region" description="Helical" evidence="1">
    <location>
        <begin position="194"/>
        <end position="213"/>
    </location>
</feature>